<keyword evidence="2" id="KW-1185">Reference proteome</keyword>
<organism evidence="2 3">
    <name type="scientific">Romanomermis culicivorax</name>
    <name type="common">Nematode worm</name>
    <dbReference type="NCBI Taxonomy" id="13658"/>
    <lineage>
        <taxon>Eukaryota</taxon>
        <taxon>Metazoa</taxon>
        <taxon>Ecdysozoa</taxon>
        <taxon>Nematoda</taxon>
        <taxon>Enoplea</taxon>
        <taxon>Dorylaimia</taxon>
        <taxon>Mermithida</taxon>
        <taxon>Mermithoidea</taxon>
        <taxon>Mermithidae</taxon>
        <taxon>Romanomermis</taxon>
    </lineage>
</organism>
<evidence type="ECO:0000256" key="1">
    <source>
        <dbReference type="SAM" id="Phobius"/>
    </source>
</evidence>
<evidence type="ECO:0000313" key="3">
    <source>
        <dbReference type="WBParaSite" id="nRc.2.0.1.t15930-RA"/>
    </source>
</evidence>
<keyword evidence="1" id="KW-1133">Transmembrane helix</keyword>
<accession>A0A915IPY3</accession>
<evidence type="ECO:0000313" key="2">
    <source>
        <dbReference type="Proteomes" id="UP000887565"/>
    </source>
</evidence>
<proteinExistence type="predicted"/>
<sequence length="64" mass="7433">MLFVQESSFHGISHLRYSKSKARIAFWIFLTFLGICYTGFEISREIIRISSGRSEICSDIPEQE</sequence>
<dbReference type="AlphaFoldDB" id="A0A915IPY3"/>
<protein>
    <submittedName>
        <fullName evidence="3">Uncharacterized protein</fullName>
    </submittedName>
</protein>
<keyword evidence="1" id="KW-0472">Membrane</keyword>
<name>A0A915IPY3_ROMCU</name>
<keyword evidence="1" id="KW-0812">Transmembrane</keyword>
<dbReference type="WBParaSite" id="nRc.2.0.1.t15930-RA">
    <property type="protein sequence ID" value="nRc.2.0.1.t15930-RA"/>
    <property type="gene ID" value="nRc.2.0.1.g15930"/>
</dbReference>
<reference evidence="3" key="1">
    <citation type="submission" date="2022-11" db="UniProtKB">
        <authorList>
            <consortium name="WormBaseParasite"/>
        </authorList>
    </citation>
    <scope>IDENTIFICATION</scope>
</reference>
<dbReference type="Proteomes" id="UP000887565">
    <property type="component" value="Unplaced"/>
</dbReference>
<feature type="transmembrane region" description="Helical" evidence="1">
    <location>
        <begin position="24"/>
        <end position="43"/>
    </location>
</feature>